<dbReference type="GO" id="GO:0000822">
    <property type="term" value="F:inositol hexakisphosphate binding"/>
    <property type="evidence" value="ECO:0007669"/>
    <property type="project" value="TreeGrafter"/>
</dbReference>
<organism evidence="12 13">
    <name type="scientific">Hymenoscyphus fraxineus</name>
    <dbReference type="NCBI Taxonomy" id="746836"/>
    <lineage>
        <taxon>Eukaryota</taxon>
        <taxon>Fungi</taxon>
        <taxon>Dikarya</taxon>
        <taxon>Ascomycota</taxon>
        <taxon>Pezizomycotina</taxon>
        <taxon>Leotiomycetes</taxon>
        <taxon>Helotiales</taxon>
        <taxon>Helotiaceae</taxon>
        <taxon>Hymenoscyphus</taxon>
    </lineage>
</organism>
<dbReference type="GO" id="GO:0016973">
    <property type="term" value="P:poly(A)+ mRNA export from nucleus"/>
    <property type="evidence" value="ECO:0007669"/>
    <property type="project" value="InterPro"/>
</dbReference>
<dbReference type="EMBL" id="CAJVRL010000115">
    <property type="protein sequence ID" value="CAG8961613.1"/>
    <property type="molecule type" value="Genomic_DNA"/>
</dbReference>
<dbReference type="AlphaFoldDB" id="A0A9N9PZZ5"/>
<dbReference type="Pfam" id="PF07817">
    <property type="entry name" value="GLE1"/>
    <property type="match status" value="1"/>
</dbReference>
<evidence type="ECO:0000256" key="10">
    <source>
        <dbReference type="ARBA" id="ARBA00029983"/>
    </source>
</evidence>
<evidence type="ECO:0000256" key="4">
    <source>
        <dbReference type="ARBA" id="ARBA00022816"/>
    </source>
</evidence>
<dbReference type="Gene3D" id="1.25.40.510">
    <property type="entry name" value="GLE1-like"/>
    <property type="match status" value="1"/>
</dbReference>
<keyword evidence="7" id="KW-0906">Nuclear pore complex</keyword>
<evidence type="ECO:0000313" key="13">
    <source>
        <dbReference type="Proteomes" id="UP000696280"/>
    </source>
</evidence>
<dbReference type="InterPro" id="IPR012476">
    <property type="entry name" value="GLE1"/>
</dbReference>
<comment type="caution">
    <text evidence="12">The sequence shown here is derived from an EMBL/GenBank/DDBJ whole genome shotgun (WGS) entry which is preliminary data.</text>
</comment>
<keyword evidence="3" id="KW-0813">Transport</keyword>
<evidence type="ECO:0000256" key="11">
    <source>
        <dbReference type="SAM" id="MobiDB-lite"/>
    </source>
</evidence>
<feature type="compositionally biased region" description="Low complexity" evidence="11">
    <location>
        <begin position="152"/>
        <end position="164"/>
    </location>
</feature>
<dbReference type="PANTHER" id="PTHR12960:SF0">
    <property type="entry name" value="MRNA EXPORT FACTOR GLE1"/>
    <property type="match status" value="1"/>
</dbReference>
<evidence type="ECO:0000256" key="1">
    <source>
        <dbReference type="ARBA" id="ARBA00004567"/>
    </source>
</evidence>
<evidence type="ECO:0000256" key="9">
    <source>
        <dbReference type="ARBA" id="ARBA00026227"/>
    </source>
</evidence>
<feature type="region of interest" description="Disordered" evidence="11">
    <location>
        <begin position="101"/>
        <end position="199"/>
    </location>
</feature>
<protein>
    <recommendedName>
        <fullName evidence="9">mRNA export factor GLE1</fullName>
    </recommendedName>
    <alternativeName>
        <fullName evidence="10">Nucleoporin GLE1</fullName>
    </alternativeName>
</protein>
<evidence type="ECO:0000313" key="12">
    <source>
        <dbReference type="EMBL" id="CAG8961613.1"/>
    </source>
</evidence>
<sequence>MGDSLPRNDDPASLLGRSFLGLDTFEYRNSEQVHRDALAAAQAEHARVREVAVRAYELQEARLAQVELYQRSLQEEERVRIETARAEAEVRLREIENAAKRIPIPPPRLPTPPPPPPPVPREPEPAVVVATPPPASTSQQNSQIEQQPVSTTPPILQPPTQLQPARSPFVQAQAQTTQPQNLFQQPPAQSKTAQAAPPFQQNTQPQALTNVLQQQQPIQKPIQQPEAPKPAVRQSSDHLLWTPERYLEIFQNLKKLRKYIREDSASKPTKELKNQAGNLKRSIVASLGKLTLDVKLNNGPKETIMNALRQARDGGVPSIQVDPSLYMISKPEPTEGARNNGETMPALFLYLLNILAKGIVKQLINEAGPAPKAAEKIGFLTVAIFSQAEFLWRGHTMIDILMAKMRVSCPVLFGFRGLETTIEGRAVVGWKRDKEGNRSFVAAQVHSDRMTGLGAGYASICLRDFSKSAVTSPWKPWHYWQTLATITSTPPEEACSTQFTVLKAMIEFSEQKFLKFYGSAGVAALRVALVDFPENATQKGAANMSLAVLADKLLKDTGLRLR</sequence>
<evidence type="ECO:0000256" key="7">
    <source>
        <dbReference type="ARBA" id="ARBA00023132"/>
    </source>
</evidence>
<feature type="compositionally biased region" description="Polar residues" evidence="11">
    <location>
        <begin position="170"/>
        <end position="199"/>
    </location>
</feature>
<comment type="similarity">
    <text evidence="2">Belongs to the GLE1 family.</text>
</comment>
<keyword evidence="5" id="KW-0653">Protein transport</keyword>
<evidence type="ECO:0000256" key="6">
    <source>
        <dbReference type="ARBA" id="ARBA00023010"/>
    </source>
</evidence>
<evidence type="ECO:0000256" key="8">
    <source>
        <dbReference type="ARBA" id="ARBA00023242"/>
    </source>
</evidence>
<comment type="subcellular location">
    <subcellularLocation>
        <location evidence="1">Nucleus</location>
        <location evidence="1">Nuclear pore complex</location>
    </subcellularLocation>
</comment>
<dbReference type="GO" id="GO:0005543">
    <property type="term" value="F:phospholipid binding"/>
    <property type="evidence" value="ECO:0007669"/>
    <property type="project" value="TreeGrafter"/>
</dbReference>
<accession>A0A9N9PZZ5</accession>
<proteinExistence type="inferred from homology"/>
<dbReference type="Proteomes" id="UP000696280">
    <property type="component" value="Unassembled WGS sequence"/>
</dbReference>
<reference evidence="12" key="1">
    <citation type="submission" date="2021-07" db="EMBL/GenBank/DDBJ databases">
        <authorList>
            <person name="Durling M."/>
        </authorList>
    </citation>
    <scope>NUCLEOTIDE SEQUENCE</scope>
</reference>
<dbReference type="GO" id="GO:0044614">
    <property type="term" value="C:nuclear pore cytoplasmic filaments"/>
    <property type="evidence" value="ECO:0007669"/>
    <property type="project" value="TreeGrafter"/>
</dbReference>
<evidence type="ECO:0000256" key="2">
    <source>
        <dbReference type="ARBA" id="ARBA00011056"/>
    </source>
</evidence>
<gene>
    <name evidence="12" type="ORF">HYFRA_00006150</name>
</gene>
<keyword evidence="6" id="KW-0811">Translocation</keyword>
<evidence type="ECO:0000256" key="5">
    <source>
        <dbReference type="ARBA" id="ARBA00022927"/>
    </source>
</evidence>
<feature type="compositionally biased region" description="Pro residues" evidence="11">
    <location>
        <begin position="103"/>
        <end position="120"/>
    </location>
</feature>
<keyword evidence="13" id="KW-1185">Reference proteome</keyword>
<dbReference type="GO" id="GO:0015031">
    <property type="term" value="P:protein transport"/>
    <property type="evidence" value="ECO:0007669"/>
    <property type="project" value="UniProtKB-KW"/>
</dbReference>
<keyword evidence="8" id="KW-0539">Nucleus</keyword>
<dbReference type="OrthoDB" id="420884at2759"/>
<dbReference type="InterPro" id="IPR038506">
    <property type="entry name" value="GLE1-like_sf"/>
</dbReference>
<name>A0A9N9PZZ5_9HELO</name>
<dbReference type="GO" id="GO:0031369">
    <property type="term" value="F:translation initiation factor binding"/>
    <property type="evidence" value="ECO:0007669"/>
    <property type="project" value="TreeGrafter"/>
</dbReference>
<dbReference type="GO" id="GO:0005737">
    <property type="term" value="C:cytoplasm"/>
    <property type="evidence" value="ECO:0007669"/>
    <property type="project" value="TreeGrafter"/>
</dbReference>
<keyword evidence="4" id="KW-0509">mRNA transport</keyword>
<feature type="compositionally biased region" description="Polar residues" evidence="11">
    <location>
        <begin position="136"/>
        <end position="150"/>
    </location>
</feature>
<dbReference type="PANTHER" id="PTHR12960">
    <property type="entry name" value="GLE-1-RELATED"/>
    <property type="match status" value="1"/>
</dbReference>
<evidence type="ECO:0000256" key="3">
    <source>
        <dbReference type="ARBA" id="ARBA00022448"/>
    </source>
</evidence>